<reference evidence="1 2" key="1">
    <citation type="submission" date="2020-09" db="EMBL/GenBank/DDBJ databases">
        <title>De no assembly of potato wild relative species, Solanum commersonii.</title>
        <authorList>
            <person name="Cho K."/>
        </authorList>
    </citation>
    <scope>NUCLEOTIDE SEQUENCE [LARGE SCALE GENOMIC DNA]</scope>
    <source>
        <strain evidence="1">LZ3.2</strain>
        <tissue evidence="1">Leaf</tissue>
    </source>
</reference>
<keyword evidence="2" id="KW-1185">Reference proteome</keyword>
<gene>
    <name evidence="1" type="ORF">H5410_030967</name>
</gene>
<proteinExistence type="predicted"/>
<sequence length="76" mass="8916">MEILKARKFSVHVQNIKLNVEDDMDYSPDDIDQFLEKQGIHNEHDIHDLPNCKQVKRKSVISTTSLDQFQKNKGYT</sequence>
<dbReference type="EMBL" id="JACXVP010000006">
    <property type="protein sequence ID" value="KAG5599597.1"/>
    <property type="molecule type" value="Genomic_DNA"/>
</dbReference>
<comment type="caution">
    <text evidence="1">The sequence shown here is derived from an EMBL/GenBank/DDBJ whole genome shotgun (WGS) entry which is preliminary data.</text>
</comment>
<dbReference type="Proteomes" id="UP000824120">
    <property type="component" value="Chromosome 6"/>
</dbReference>
<evidence type="ECO:0000313" key="2">
    <source>
        <dbReference type="Proteomes" id="UP000824120"/>
    </source>
</evidence>
<dbReference type="AlphaFoldDB" id="A0A9J5YHR6"/>
<organism evidence="1 2">
    <name type="scientific">Solanum commersonii</name>
    <name type="common">Commerson's wild potato</name>
    <name type="synonym">Commerson's nightshade</name>
    <dbReference type="NCBI Taxonomy" id="4109"/>
    <lineage>
        <taxon>Eukaryota</taxon>
        <taxon>Viridiplantae</taxon>
        <taxon>Streptophyta</taxon>
        <taxon>Embryophyta</taxon>
        <taxon>Tracheophyta</taxon>
        <taxon>Spermatophyta</taxon>
        <taxon>Magnoliopsida</taxon>
        <taxon>eudicotyledons</taxon>
        <taxon>Gunneridae</taxon>
        <taxon>Pentapetalae</taxon>
        <taxon>asterids</taxon>
        <taxon>lamiids</taxon>
        <taxon>Solanales</taxon>
        <taxon>Solanaceae</taxon>
        <taxon>Solanoideae</taxon>
        <taxon>Solaneae</taxon>
        <taxon>Solanum</taxon>
    </lineage>
</organism>
<protein>
    <submittedName>
        <fullName evidence="1">Uncharacterized protein</fullName>
    </submittedName>
</protein>
<name>A0A9J5YHR6_SOLCO</name>
<accession>A0A9J5YHR6</accession>
<evidence type="ECO:0000313" key="1">
    <source>
        <dbReference type="EMBL" id="KAG5599597.1"/>
    </source>
</evidence>